<dbReference type="AlphaFoldDB" id="A0A4S1DS42"/>
<evidence type="ECO:0000259" key="2">
    <source>
        <dbReference type="Pfam" id="PF01636"/>
    </source>
</evidence>
<dbReference type="Gene3D" id="3.90.1200.10">
    <property type="match status" value="1"/>
</dbReference>
<comment type="caution">
    <text evidence="3">The sequence shown here is derived from an EMBL/GenBank/DDBJ whole genome shotgun (WGS) entry which is preliminary data.</text>
</comment>
<dbReference type="GO" id="GO:0009088">
    <property type="term" value="P:threonine biosynthetic process"/>
    <property type="evidence" value="ECO:0007669"/>
    <property type="project" value="TreeGrafter"/>
</dbReference>
<dbReference type="SUPFAM" id="SSF56112">
    <property type="entry name" value="Protein kinase-like (PK-like)"/>
    <property type="match status" value="1"/>
</dbReference>
<dbReference type="OrthoDB" id="241498at2"/>
<evidence type="ECO:0000256" key="1">
    <source>
        <dbReference type="ARBA" id="ARBA00038240"/>
    </source>
</evidence>
<reference evidence="3 4" key="1">
    <citation type="submission" date="2019-04" db="EMBL/GenBank/DDBJ databases">
        <authorList>
            <person name="Liu A."/>
        </authorList>
    </citation>
    <scope>NUCLEOTIDE SEQUENCE [LARGE SCALE GENOMIC DNA]</scope>
    <source>
        <strain evidence="3 4">RZ03</strain>
    </source>
</reference>
<dbReference type="PANTHER" id="PTHR21064:SF6">
    <property type="entry name" value="AMINOGLYCOSIDE PHOSPHOTRANSFERASE DOMAIN-CONTAINING PROTEIN"/>
    <property type="match status" value="1"/>
</dbReference>
<dbReference type="Gene3D" id="3.30.200.20">
    <property type="entry name" value="Phosphorylase Kinase, domain 1"/>
    <property type="match status" value="1"/>
</dbReference>
<keyword evidence="4" id="KW-1185">Reference proteome</keyword>
<comment type="similarity">
    <text evidence="1">Belongs to the pseudomonas-type ThrB family.</text>
</comment>
<evidence type="ECO:0000313" key="4">
    <source>
        <dbReference type="Proteomes" id="UP000307602"/>
    </source>
</evidence>
<evidence type="ECO:0000313" key="3">
    <source>
        <dbReference type="EMBL" id="TGV00737.1"/>
    </source>
</evidence>
<sequence length="335" mass="39518">MKETFQVINSTLSAKKISDFIQQKYNLSKKTECKLFRAAMNHLYIVTDGEKKFAFRVYTFNWRTKREINEELKLLIHLNTNSTSVSFPIADNSSNLVQELNAPEGKRFGVLFSYAKGSKVPNFSQEASFIIGKALAKVHKSTENYTLNRINYNSKTLLTESLPRTKQFFQKDSEEITFLETLSNFLKIKFENLKEQNMRNGAVHLDVWFDNMHIDENNEVTFFDFDFCGNSWLCLDISYFLFQLFSTHLNENEYKIKADSFIKGYETEIEITKEERELLPYACLAIMVYYISIQCDRFDYWTNIFLNEHHLKRFVGNLKRWINFNNIEIELKASC</sequence>
<protein>
    <submittedName>
        <fullName evidence="3">Aminoglycoside phosphotransferase</fullName>
    </submittedName>
</protein>
<accession>A0A4S1DS42</accession>
<organism evidence="3 4">
    <name type="scientific">Flavivirga rizhaonensis</name>
    <dbReference type="NCBI Taxonomy" id="2559571"/>
    <lineage>
        <taxon>Bacteria</taxon>
        <taxon>Pseudomonadati</taxon>
        <taxon>Bacteroidota</taxon>
        <taxon>Flavobacteriia</taxon>
        <taxon>Flavobacteriales</taxon>
        <taxon>Flavobacteriaceae</taxon>
        <taxon>Flavivirga</taxon>
    </lineage>
</organism>
<dbReference type="Pfam" id="PF01636">
    <property type="entry name" value="APH"/>
    <property type="match status" value="1"/>
</dbReference>
<proteinExistence type="inferred from homology"/>
<dbReference type="PANTHER" id="PTHR21064">
    <property type="entry name" value="AMINOGLYCOSIDE PHOSPHOTRANSFERASE DOMAIN-CONTAINING PROTEIN-RELATED"/>
    <property type="match status" value="1"/>
</dbReference>
<dbReference type="InterPro" id="IPR050249">
    <property type="entry name" value="Pseudomonas-type_ThrB"/>
</dbReference>
<dbReference type="InterPro" id="IPR002575">
    <property type="entry name" value="Aminoglycoside_PTrfase"/>
</dbReference>
<keyword evidence="3" id="KW-0808">Transferase</keyword>
<dbReference type="RefSeq" id="WP_135878653.1">
    <property type="nucleotide sequence ID" value="NZ_SRSO01000035.1"/>
</dbReference>
<dbReference type="Proteomes" id="UP000307602">
    <property type="component" value="Unassembled WGS sequence"/>
</dbReference>
<feature type="domain" description="Aminoglycoside phosphotransferase" evidence="2">
    <location>
        <begin position="41"/>
        <end position="254"/>
    </location>
</feature>
<dbReference type="EMBL" id="SRSO01000035">
    <property type="protein sequence ID" value="TGV00737.1"/>
    <property type="molecule type" value="Genomic_DNA"/>
</dbReference>
<dbReference type="InterPro" id="IPR011009">
    <property type="entry name" value="Kinase-like_dom_sf"/>
</dbReference>
<name>A0A4S1DS42_9FLAO</name>
<gene>
    <name evidence="3" type="ORF">EM932_18290</name>
</gene>
<dbReference type="GO" id="GO:0004413">
    <property type="term" value="F:homoserine kinase activity"/>
    <property type="evidence" value="ECO:0007669"/>
    <property type="project" value="TreeGrafter"/>
</dbReference>